<feature type="transmembrane region" description="Helical" evidence="10">
    <location>
        <begin position="606"/>
        <end position="630"/>
    </location>
</feature>
<feature type="transmembrane region" description="Helical" evidence="10">
    <location>
        <begin position="315"/>
        <end position="336"/>
    </location>
</feature>
<feature type="transmembrane region" description="Helical" evidence="10">
    <location>
        <begin position="758"/>
        <end position="779"/>
    </location>
</feature>
<feature type="transmembrane region" description="Helical" evidence="10">
    <location>
        <begin position="492"/>
        <end position="516"/>
    </location>
</feature>
<evidence type="ECO:0000256" key="9">
    <source>
        <dbReference type="SAM" id="MobiDB-lite"/>
    </source>
</evidence>
<dbReference type="RefSeq" id="XP_056076320.1">
    <property type="nucleotide sequence ID" value="XM_056209498.1"/>
</dbReference>
<keyword evidence="3" id="KW-0813">Transport</keyword>
<feature type="compositionally biased region" description="Basic and acidic residues" evidence="9">
    <location>
        <begin position="49"/>
        <end position="59"/>
    </location>
</feature>
<dbReference type="OrthoDB" id="9986677at2759"/>
<accession>A0A9W8XV45</accession>
<evidence type="ECO:0000256" key="6">
    <source>
        <dbReference type="ARBA" id="ARBA00022927"/>
    </source>
</evidence>
<keyword evidence="5" id="KW-0571">Peptide transport</keyword>
<organism evidence="11 12">
    <name type="scientific">Didymosphaeria variabile</name>
    <dbReference type="NCBI Taxonomy" id="1932322"/>
    <lineage>
        <taxon>Eukaryota</taxon>
        <taxon>Fungi</taxon>
        <taxon>Dikarya</taxon>
        <taxon>Ascomycota</taxon>
        <taxon>Pezizomycotina</taxon>
        <taxon>Dothideomycetes</taxon>
        <taxon>Pleosporomycetidae</taxon>
        <taxon>Pleosporales</taxon>
        <taxon>Massarineae</taxon>
        <taxon>Didymosphaeriaceae</taxon>
        <taxon>Didymosphaeria</taxon>
    </lineage>
</organism>
<dbReference type="InterPro" id="IPR004648">
    <property type="entry name" value="Oligpept_transpt"/>
</dbReference>
<proteinExistence type="inferred from homology"/>
<dbReference type="AlphaFoldDB" id="A0A9W8XV45"/>
<feature type="region of interest" description="Disordered" evidence="9">
    <location>
        <begin position="1"/>
        <end position="67"/>
    </location>
</feature>
<protein>
    <submittedName>
        <fullName evidence="11">OPT super</fullName>
    </submittedName>
</protein>
<keyword evidence="6" id="KW-0653">Protein transport</keyword>
<evidence type="ECO:0000256" key="1">
    <source>
        <dbReference type="ARBA" id="ARBA00004141"/>
    </source>
</evidence>
<dbReference type="GeneID" id="80904208"/>
<evidence type="ECO:0000256" key="5">
    <source>
        <dbReference type="ARBA" id="ARBA00022856"/>
    </source>
</evidence>
<name>A0A9W8XV45_9PLEO</name>
<evidence type="ECO:0000256" key="10">
    <source>
        <dbReference type="SAM" id="Phobius"/>
    </source>
</evidence>
<feature type="transmembrane region" description="Helical" evidence="10">
    <location>
        <begin position="110"/>
        <end position="130"/>
    </location>
</feature>
<feature type="transmembrane region" description="Helical" evidence="10">
    <location>
        <begin position="522"/>
        <end position="542"/>
    </location>
</feature>
<dbReference type="InterPro" id="IPR004813">
    <property type="entry name" value="OPT"/>
</dbReference>
<dbReference type="Pfam" id="PF03169">
    <property type="entry name" value="OPT"/>
    <property type="match status" value="1"/>
</dbReference>
<evidence type="ECO:0000256" key="2">
    <source>
        <dbReference type="ARBA" id="ARBA00008807"/>
    </source>
</evidence>
<dbReference type="NCBIfam" id="TIGR00728">
    <property type="entry name" value="OPT_sfam"/>
    <property type="match status" value="1"/>
</dbReference>
<feature type="compositionally biased region" description="Low complexity" evidence="9">
    <location>
        <begin position="22"/>
        <end position="34"/>
    </location>
</feature>
<keyword evidence="7 10" id="KW-1133">Transmembrane helix</keyword>
<dbReference type="PANTHER" id="PTHR22601">
    <property type="entry name" value="ISP4 LIKE PROTEIN"/>
    <property type="match status" value="1"/>
</dbReference>
<comment type="subcellular location">
    <subcellularLocation>
        <location evidence="1">Membrane</location>
        <topology evidence="1">Multi-pass membrane protein</topology>
    </subcellularLocation>
</comment>
<keyword evidence="8 10" id="KW-0472">Membrane</keyword>
<comment type="caution">
    <text evidence="11">The sequence shown here is derived from an EMBL/GenBank/DDBJ whole genome shotgun (WGS) entry which is preliminary data.</text>
</comment>
<evidence type="ECO:0000256" key="8">
    <source>
        <dbReference type="ARBA" id="ARBA00023136"/>
    </source>
</evidence>
<dbReference type="GO" id="GO:0016020">
    <property type="term" value="C:membrane"/>
    <property type="evidence" value="ECO:0007669"/>
    <property type="project" value="UniProtKB-SubCell"/>
</dbReference>
<keyword evidence="12" id="KW-1185">Reference proteome</keyword>
<feature type="transmembrane region" description="Helical" evidence="10">
    <location>
        <begin position="679"/>
        <end position="697"/>
    </location>
</feature>
<dbReference type="EMBL" id="JAPEUX010000001">
    <property type="protein sequence ID" value="KAJ4360118.1"/>
    <property type="molecule type" value="Genomic_DNA"/>
</dbReference>
<evidence type="ECO:0000256" key="3">
    <source>
        <dbReference type="ARBA" id="ARBA00022448"/>
    </source>
</evidence>
<reference evidence="11" key="1">
    <citation type="submission" date="2022-10" db="EMBL/GenBank/DDBJ databases">
        <title>Tapping the CABI collections for fungal endophytes: first genome assemblies for Collariella, Neodidymelliopsis, Ascochyta clinopodiicola, Didymella pomorum, Didymosphaeria variabile, Neocosmospora piperis and Neocucurbitaria cava.</title>
        <authorList>
            <person name="Hill R."/>
        </authorList>
    </citation>
    <scope>NUCLEOTIDE SEQUENCE</scope>
    <source>
        <strain evidence="11">IMI 356815</strain>
    </source>
</reference>
<dbReference type="GO" id="GO:0035673">
    <property type="term" value="F:oligopeptide transmembrane transporter activity"/>
    <property type="evidence" value="ECO:0007669"/>
    <property type="project" value="InterPro"/>
</dbReference>
<evidence type="ECO:0000313" key="11">
    <source>
        <dbReference type="EMBL" id="KAJ4360118.1"/>
    </source>
</evidence>
<dbReference type="Proteomes" id="UP001140513">
    <property type="component" value="Unassembled WGS sequence"/>
</dbReference>
<feature type="transmembrane region" description="Helical" evidence="10">
    <location>
        <begin position="214"/>
        <end position="237"/>
    </location>
</feature>
<feature type="transmembrane region" description="Helical" evidence="10">
    <location>
        <begin position="731"/>
        <end position="746"/>
    </location>
</feature>
<comment type="similarity">
    <text evidence="2">Belongs to the oligopeptide OPT transporter family.</text>
</comment>
<dbReference type="GO" id="GO:0015031">
    <property type="term" value="P:protein transport"/>
    <property type="evidence" value="ECO:0007669"/>
    <property type="project" value="UniProtKB-KW"/>
</dbReference>
<evidence type="ECO:0000256" key="7">
    <source>
        <dbReference type="ARBA" id="ARBA00022989"/>
    </source>
</evidence>
<evidence type="ECO:0000313" key="12">
    <source>
        <dbReference type="Proteomes" id="UP001140513"/>
    </source>
</evidence>
<evidence type="ECO:0000256" key="4">
    <source>
        <dbReference type="ARBA" id="ARBA00022692"/>
    </source>
</evidence>
<feature type="transmembrane region" description="Helical" evidence="10">
    <location>
        <begin position="277"/>
        <end position="295"/>
    </location>
</feature>
<sequence length="805" mass="91816">MVSLLNRLRGRPSEDDVAPQRANTTATETSNASEPVGDEKGKPAMAELGKSHDPEKPPYEVDTSGETPVIDVDAEDEADLPEDLRELPKIVRSIVSLEDDSNAPTITFRYFLLCFLFVPPGAVLFQMGIFRTTASAYPVLFVQIASHYVGHWLADILPKKTVRVPLTKWGFSLNPGPWSAKENVLVTVTAASGATSNAAWSSISLAQLYYDTNIPAVACIFFMWAIVYIGYAMAALARQFLLYDPIYVWPYSLMQTAVFETLHKSVRDSWIARKQKYVFFGAFVFMTLWEFLPEYAFPMLSSLSFLCWVAPRNVVANFIGAGIGGMGFLNLTLDWANISNQTLISPMIVPYWTTVVLTVAFIFNCWILIPAAKWGNLSNWQNDQLMSNRLFLENGTRYPVTALITPDLKFNETAYQEHGPIYVGTQQLWSMFFDYSSYVSALTWMALFGYPKIKETVQLLRKRAKDRGKRSVNDFYSDRLNILMRSYREVPLWWYIALFVASFVTITTIIGCGYFFIPVWTFFVAIFTSGTMIIPFAWLYSFSSFQVPIGSFNELLYGYMVHATNGNKHPAGATAYGSIAGDIWYRAQYMLQDQKIGHYMHVPPRAIFLSQIFGEFLGVPINYGIIQWILKTKRDFLLGDKIDPLHQWTGQSLSNYNTLGVQYVLVGPKRLFSQHMYSILPYAFLYGALTPFLLFALHKAFPKSKLKFHLWNVTIFGTGMSQFYGNLSTGYISRFIVGYVCMYWFYRHRFQTWKRYNYLLAAAFDAGFNIAMLLIFVIFSSGKVINMPYWWGNNETSVERCFALE</sequence>
<feature type="transmembrane region" description="Helical" evidence="10">
    <location>
        <begin position="348"/>
        <end position="369"/>
    </location>
</feature>
<gene>
    <name evidence="11" type="primary">OPT7_1</name>
    <name evidence="11" type="ORF">N0V89_000678</name>
</gene>
<keyword evidence="4 10" id="KW-0812">Transmembrane</keyword>